<dbReference type="OrthoDB" id="9785929at2"/>
<dbReference type="CDD" id="cd00056">
    <property type="entry name" value="ENDO3c"/>
    <property type="match status" value="1"/>
</dbReference>
<dbReference type="PANTHER" id="PTHR43003">
    <property type="entry name" value="DNA-3-METHYLADENINE GLYCOSYLASE"/>
    <property type="match status" value="1"/>
</dbReference>
<comment type="catalytic activity">
    <reaction evidence="1">
        <text>Hydrolysis of alkylated DNA, releasing 3-methyladenine, 3-methylguanine, 7-methylguanine and 7-methyladenine.</text>
        <dbReference type="EC" id="3.2.2.21"/>
    </reaction>
</comment>
<dbReference type="EMBL" id="CP016379">
    <property type="protein sequence ID" value="AZR72114.1"/>
    <property type="molecule type" value="Genomic_DNA"/>
</dbReference>
<accession>A0A3S9SV16</accession>
<evidence type="ECO:0000259" key="6">
    <source>
        <dbReference type="SMART" id="SM00478"/>
    </source>
</evidence>
<dbReference type="FunFam" id="1.10.340.30:FF:000004">
    <property type="entry name" value="DNA-3-methyladenine glycosylase II"/>
    <property type="match status" value="1"/>
</dbReference>
<evidence type="ECO:0000256" key="3">
    <source>
        <dbReference type="ARBA" id="ARBA00012000"/>
    </source>
</evidence>
<dbReference type="GO" id="GO:0032131">
    <property type="term" value="F:alkylated DNA binding"/>
    <property type="evidence" value="ECO:0007669"/>
    <property type="project" value="TreeGrafter"/>
</dbReference>
<dbReference type="EC" id="3.2.2.21" evidence="3"/>
<evidence type="ECO:0000256" key="2">
    <source>
        <dbReference type="ARBA" id="ARBA00010817"/>
    </source>
</evidence>
<proteinExistence type="inferred from homology"/>
<dbReference type="GO" id="GO:0006285">
    <property type="term" value="P:base-excision repair, AP site formation"/>
    <property type="evidence" value="ECO:0007669"/>
    <property type="project" value="TreeGrafter"/>
</dbReference>
<evidence type="ECO:0000313" key="7">
    <source>
        <dbReference type="EMBL" id="AZR72114.1"/>
    </source>
</evidence>
<reference evidence="7 8" key="1">
    <citation type="submission" date="2016-07" db="EMBL/GenBank/DDBJ databases">
        <title>Genome and transcriptome analysis of iron-reducing fermentative bacteria Anoxybacter fermentans.</title>
        <authorList>
            <person name="Zeng X."/>
            <person name="Shao Z."/>
        </authorList>
    </citation>
    <scope>NUCLEOTIDE SEQUENCE [LARGE SCALE GENOMIC DNA]</scope>
    <source>
        <strain evidence="7 8">DY22613</strain>
    </source>
</reference>
<dbReference type="RefSeq" id="WP_127015441.1">
    <property type="nucleotide sequence ID" value="NZ_CP016379.1"/>
</dbReference>
<name>A0A3S9SV16_9FIRM</name>
<dbReference type="PANTHER" id="PTHR43003:SF5">
    <property type="entry name" value="DNA-3-METHYLADENINE GLYCOSYLASE"/>
    <property type="match status" value="1"/>
</dbReference>
<feature type="domain" description="HhH-GPD" evidence="6">
    <location>
        <begin position="46"/>
        <end position="200"/>
    </location>
</feature>
<keyword evidence="4" id="KW-0227">DNA damage</keyword>
<dbReference type="Proteomes" id="UP000267250">
    <property type="component" value="Chromosome"/>
</dbReference>
<evidence type="ECO:0000313" key="8">
    <source>
        <dbReference type="Proteomes" id="UP000267250"/>
    </source>
</evidence>
<gene>
    <name evidence="7" type="ORF">BBF96_01120</name>
</gene>
<evidence type="ECO:0000256" key="1">
    <source>
        <dbReference type="ARBA" id="ARBA00000086"/>
    </source>
</evidence>
<dbReference type="AlphaFoldDB" id="A0A3S9SV16"/>
<dbReference type="InterPro" id="IPR051912">
    <property type="entry name" value="Alkylbase_DNA_Glycosylase/TA"/>
</dbReference>
<organism evidence="7 8">
    <name type="scientific">Anoxybacter fermentans</name>
    <dbReference type="NCBI Taxonomy" id="1323375"/>
    <lineage>
        <taxon>Bacteria</taxon>
        <taxon>Bacillati</taxon>
        <taxon>Bacillota</taxon>
        <taxon>Clostridia</taxon>
        <taxon>Halanaerobiales</taxon>
        <taxon>Anoxybacter</taxon>
    </lineage>
</organism>
<dbReference type="GO" id="GO:0005737">
    <property type="term" value="C:cytoplasm"/>
    <property type="evidence" value="ECO:0007669"/>
    <property type="project" value="TreeGrafter"/>
</dbReference>
<dbReference type="Gene3D" id="1.10.1670.40">
    <property type="match status" value="1"/>
</dbReference>
<dbReference type="InterPro" id="IPR003265">
    <property type="entry name" value="HhH-GPD_domain"/>
</dbReference>
<comment type="similarity">
    <text evidence="2">Belongs to the alkylbase DNA glycosidase AlkA family.</text>
</comment>
<dbReference type="KEGG" id="aft:BBF96_01120"/>
<dbReference type="GO" id="GO:0032993">
    <property type="term" value="C:protein-DNA complex"/>
    <property type="evidence" value="ECO:0007669"/>
    <property type="project" value="TreeGrafter"/>
</dbReference>
<evidence type="ECO:0000256" key="4">
    <source>
        <dbReference type="ARBA" id="ARBA00022763"/>
    </source>
</evidence>
<keyword evidence="8" id="KW-1185">Reference proteome</keyword>
<evidence type="ECO:0000256" key="5">
    <source>
        <dbReference type="ARBA" id="ARBA00023204"/>
    </source>
</evidence>
<dbReference type="GO" id="GO:0006307">
    <property type="term" value="P:DNA alkylation repair"/>
    <property type="evidence" value="ECO:0007669"/>
    <property type="project" value="TreeGrafter"/>
</dbReference>
<dbReference type="GO" id="GO:0043916">
    <property type="term" value="F:DNA-7-methylguanine glycosylase activity"/>
    <property type="evidence" value="ECO:0007669"/>
    <property type="project" value="TreeGrafter"/>
</dbReference>
<protein>
    <recommendedName>
        <fullName evidence="3">DNA-3-methyladenine glycosylase II</fullName>
        <ecNumber evidence="3">3.2.2.21</ecNumber>
    </recommendedName>
</protein>
<dbReference type="SUPFAM" id="SSF48150">
    <property type="entry name" value="DNA-glycosylase"/>
    <property type="match status" value="1"/>
</dbReference>
<dbReference type="Gene3D" id="1.10.340.30">
    <property type="entry name" value="Hypothetical protein, domain 2"/>
    <property type="match status" value="1"/>
</dbReference>
<sequence>MSNRWQEAEQFLRDKDPVLGGLIERYGPCTLSPRKNLFDFLCESIIWQQISIKVAVSIMERFRSLFSKNQAEPEELLNLSNEDLREVGVSQRKIIYLKNLAKKIVDGELDLFRLRELSNEKIEDELLKLKGIGPWTVTMFLIFALNRTNVLPIGDLGIKKAIQIHYNLPELPRPDKIREIARAWHPYESIASWYLWQSLRNKD</sequence>
<dbReference type="GO" id="GO:0008725">
    <property type="term" value="F:DNA-3-methyladenine glycosylase activity"/>
    <property type="evidence" value="ECO:0007669"/>
    <property type="project" value="TreeGrafter"/>
</dbReference>
<dbReference type="Pfam" id="PF00730">
    <property type="entry name" value="HhH-GPD"/>
    <property type="match status" value="1"/>
</dbReference>
<dbReference type="SMART" id="SM00478">
    <property type="entry name" value="ENDO3c"/>
    <property type="match status" value="1"/>
</dbReference>
<dbReference type="InterPro" id="IPR011257">
    <property type="entry name" value="DNA_glycosylase"/>
</dbReference>
<keyword evidence="5" id="KW-0234">DNA repair</keyword>